<comment type="caution">
    <text evidence="2">The sequence shown here is derived from an EMBL/GenBank/DDBJ whole genome shotgun (WGS) entry which is preliminary data.</text>
</comment>
<dbReference type="Pfam" id="PF06949">
    <property type="entry name" value="DUF1292"/>
    <property type="match status" value="1"/>
</dbReference>
<comment type="similarity">
    <text evidence="1">Belongs to the UPF0473 family.</text>
</comment>
<evidence type="ECO:0000256" key="1">
    <source>
        <dbReference type="HAMAP-Rule" id="MF_01448"/>
    </source>
</evidence>
<dbReference type="InterPro" id="IPR009711">
    <property type="entry name" value="UPF0473"/>
</dbReference>
<gene>
    <name evidence="2" type="ORF">cpu_09460</name>
</gene>
<evidence type="ECO:0000313" key="2">
    <source>
        <dbReference type="EMBL" id="GAV22436.1"/>
    </source>
</evidence>
<organism evidence="2 3">
    <name type="scientific">Carboxydothermus pertinax</name>
    <dbReference type="NCBI Taxonomy" id="870242"/>
    <lineage>
        <taxon>Bacteria</taxon>
        <taxon>Bacillati</taxon>
        <taxon>Bacillota</taxon>
        <taxon>Clostridia</taxon>
        <taxon>Thermoanaerobacterales</taxon>
        <taxon>Thermoanaerobacteraceae</taxon>
        <taxon>Carboxydothermus</taxon>
    </lineage>
</organism>
<accession>A0A1L8CU39</accession>
<dbReference type="OrthoDB" id="9811971at2"/>
<sequence length="93" mass="10689">MELGEVITLVDEEENEFEFAVIDLLEVEGKQYAVLVPAVDEEEEELNDEEEAVILRLEVDEEGNEVLVDLDDEEWEMVADAWTEKLEDEGSDE</sequence>
<dbReference type="STRING" id="870242.cpu_09460"/>
<dbReference type="HAMAP" id="MF_01448">
    <property type="entry name" value="UPF0473"/>
    <property type="match status" value="1"/>
</dbReference>
<reference evidence="3" key="1">
    <citation type="submission" date="2016-12" db="EMBL/GenBank/DDBJ databases">
        <title>Draft Genome Sequences od Carboxydothermus pertinax and islandicus, Hydrogenogenic Carboxydotrophic Bacteria.</title>
        <authorList>
            <person name="Fukuyama Y."/>
            <person name="Ohmae K."/>
            <person name="Yoneda Y."/>
            <person name="Yoshida T."/>
            <person name="Sako Y."/>
        </authorList>
    </citation>
    <scope>NUCLEOTIDE SEQUENCE [LARGE SCALE GENOMIC DNA]</scope>
    <source>
        <strain evidence="3">Ug1</strain>
    </source>
</reference>
<dbReference type="RefSeq" id="WP_075858921.1">
    <property type="nucleotide sequence ID" value="NZ_BDJK01000013.1"/>
</dbReference>
<dbReference type="Proteomes" id="UP000187485">
    <property type="component" value="Unassembled WGS sequence"/>
</dbReference>
<evidence type="ECO:0000313" key="3">
    <source>
        <dbReference type="Proteomes" id="UP000187485"/>
    </source>
</evidence>
<name>A0A1L8CU39_9THEO</name>
<dbReference type="AlphaFoldDB" id="A0A1L8CU39"/>
<keyword evidence="3" id="KW-1185">Reference proteome</keyword>
<protein>
    <recommendedName>
        <fullName evidence="1">UPF0473 protein cpu_09460</fullName>
    </recommendedName>
</protein>
<proteinExistence type="inferred from homology"/>
<dbReference type="EMBL" id="BDJK01000013">
    <property type="protein sequence ID" value="GAV22436.1"/>
    <property type="molecule type" value="Genomic_DNA"/>
</dbReference>